<sequence length="90" mass="9593">MKSTELGPDNGALYEVAVPVELGDAGHALRVGAAADISSLSSERRARLHVNLARAHAQRRQVDEAVAALLEAESITSEQIHNQAGKSRPR</sequence>
<keyword evidence="2" id="KW-1185">Reference proteome</keyword>
<proteinExistence type="predicted"/>
<protein>
    <submittedName>
        <fullName evidence="1">Uncharacterized protein</fullName>
    </submittedName>
</protein>
<name>A0A917R5U1_9ACTN</name>
<comment type="caution">
    <text evidence="1">The sequence shown here is derived from an EMBL/GenBank/DDBJ whole genome shotgun (WGS) entry which is preliminary data.</text>
</comment>
<dbReference type="Proteomes" id="UP000645217">
    <property type="component" value="Unassembled WGS sequence"/>
</dbReference>
<dbReference type="AlphaFoldDB" id="A0A917R5U1"/>
<evidence type="ECO:0000313" key="1">
    <source>
        <dbReference type="EMBL" id="GGK91808.1"/>
    </source>
</evidence>
<evidence type="ECO:0000313" key="2">
    <source>
        <dbReference type="Proteomes" id="UP000645217"/>
    </source>
</evidence>
<accession>A0A917R5U1</accession>
<organism evidence="1 2">
    <name type="scientific">Sphaerisporangium melleum</name>
    <dbReference type="NCBI Taxonomy" id="321316"/>
    <lineage>
        <taxon>Bacteria</taxon>
        <taxon>Bacillati</taxon>
        <taxon>Actinomycetota</taxon>
        <taxon>Actinomycetes</taxon>
        <taxon>Streptosporangiales</taxon>
        <taxon>Streptosporangiaceae</taxon>
        <taxon>Sphaerisporangium</taxon>
    </lineage>
</organism>
<gene>
    <name evidence="1" type="ORF">GCM10007964_38030</name>
</gene>
<dbReference type="EMBL" id="BMNT01000020">
    <property type="protein sequence ID" value="GGK91808.1"/>
    <property type="molecule type" value="Genomic_DNA"/>
</dbReference>
<reference evidence="1" key="1">
    <citation type="journal article" date="2014" name="Int. J. Syst. Evol. Microbiol.">
        <title>Complete genome sequence of Corynebacterium casei LMG S-19264T (=DSM 44701T), isolated from a smear-ripened cheese.</title>
        <authorList>
            <consortium name="US DOE Joint Genome Institute (JGI-PGF)"/>
            <person name="Walter F."/>
            <person name="Albersmeier A."/>
            <person name="Kalinowski J."/>
            <person name="Ruckert C."/>
        </authorList>
    </citation>
    <scope>NUCLEOTIDE SEQUENCE</scope>
    <source>
        <strain evidence="1">JCM 13064</strain>
    </source>
</reference>
<reference evidence="1" key="2">
    <citation type="submission" date="2020-09" db="EMBL/GenBank/DDBJ databases">
        <authorList>
            <person name="Sun Q."/>
            <person name="Ohkuma M."/>
        </authorList>
    </citation>
    <scope>NUCLEOTIDE SEQUENCE</scope>
    <source>
        <strain evidence="1">JCM 13064</strain>
    </source>
</reference>